<reference evidence="2" key="1">
    <citation type="submission" date="2018-01" db="EMBL/GenBank/DDBJ databases">
        <authorList>
            <person name="Clerissi C."/>
        </authorList>
    </citation>
    <scope>NUCLEOTIDE SEQUENCE</scope>
    <source>
        <strain evidence="2">Cupriavidus taiwanensis LMG 19430</strain>
    </source>
</reference>
<evidence type="ECO:0000313" key="2">
    <source>
        <dbReference type="EMBL" id="SOY74650.1"/>
    </source>
</evidence>
<dbReference type="EMBL" id="OFSN01000021">
    <property type="protein sequence ID" value="SOY74650.1"/>
    <property type="molecule type" value="Genomic_DNA"/>
</dbReference>
<dbReference type="Proteomes" id="UP000257016">
    <property type="component" value="Unassembled WGS sequence"/>
</dbReference>
<proteinExistence type="predicted"/>
<sequence>MRERGGGEGKSINEVTPVAIATAGPLPQPLSRPRERGANQQDPAKLTATAKVPPPPSR</sequence>
<name>A0A375CKP4_9BURK</name>
<feature type="region of interest" description="Disordered" evidence="1">
    <location>
        <begin position="1"/>
        <end position="58"/>
    </location>
</feature>
<comment type="caution">
    <text evidence="2">The sequence shown here is derived from an EMBL/GenBank/DDBJ whole genome shotgun (WGS) entry which is preliminary data.</text>
</comment>
<organism evidence="2">
    <name type="scientific">Cupriavidus taiwanensis</name>
    <dbReference type="NCBI Taxonomy" id="164546"/>
    <lineage>
        <taxon>Bacteria</taxon>
        <taxon>Pseudomonadati</taxon>
        <taxon>Pseudomonadota</taxon>
        <taxon>Betaproteobacteria</taxon>
        <taxon>Burkholderiales</taxon>
        <taxon>Burkholderiaceae</taxon>
        <taxon>Cupriavidus</taxon>
    </lineage>
</organism>
<gene>
    <name evidence="2" type="ORF">CBM2586_B30015</name>
</gene>
<accession>A0A375CKP4</accession>
<dbReference type="AlphaFoldDB" id="A0A375CKP4"/>
<protein>
    <submittedName>
        <fullName evidence="2">Uncharacterized protein</fullName>
    </submittedName>
</protein>
<evidence type="ECO:0000256" key="1">
    <source>
        <dbReference type="SAM" id="MobiDB-lite"/>
    </source>
</evidence>